<dbReference type="AlphaFoldDB" id="A0A3N0UZP1"/>
<reference evidence="1 2" key="1">
    <citation type="submission" date="2018-10" db="EMBL/GenBank/DDBJ databases">
        <authorList>
            <person name="Chen W.-M."/>
        </authorList>
    </citation>
    <scope>NUCLEOTIDE SEQUENCE [LARGE SCALE GENOMIC DNA]</scope>
    <source>
        <strain evidence="1 2">THS-13</strain>
    </source>
</reference>
<dbReference type="RefSeq" id="WP_123212999.1">
    <property type="nucleotide sequence ID" value="NZ_RJVO01000010.1"/>
</dbReference>
<protein>
    <submittedName>
        <fullName evidence="1">DUF2971 domain-containing protein</fullName>
    </submittedName>
</protein>
<dbReference type="Proteomes" id="UP000282106">
    <property type="component" value="Unassembled WGS sequence"/>
</dbReference>
<sequence>MKLFNLTDSNHGLLNLALRRIKVSRVADLNDPFELLPVNVRNKDLRAALRHNRDEFNRKRGILCFSPSWSSPVMWAHYGDKHKGMALGFEIPDHLVAQVNYSATLLDFDVSAISDPTRAEDETKKLFVTKYSGWSYEDERRVFVDLAECEEEGGLHFAPFSKDIRLEEVVIGERSSASVKRVKELVSSYPHPIRVRKARCAFTKYGVTENRYRVASKR</sequence>
<evidence type="ECO:0000313" key="2">
    <source>
        <dbReference type="Proteomes" id="UP000282106"/>
    </source>
</evidence>
<keyword evidence="2" id="KW-1185">Reference proteome</keyword>
<name>A0A3N0UZP1_9GAMM</name>
<comment type="caution">
    <text evidence="1">The sequence shown here is derived from an EMBL/GenBank/DDBJ whole genome shotgun (WGS) entry which is preliminary data.</text>
</comment>
<proteinExistence type="predicted"/>
<dbReference type="EMBL" id="RJVO01000010">
    <property type="protein sequence ID" value="ROH85990.1"/>
    <property type="molecule type" value="Genomic_DNA"/>
</dbReference>
<evidence type="ECO:0000313" key="1">
    <source>
        <dbReference type="EMBL" id="ROH85990.1"/>
    </source>
</evidence>
<dbReference type="InParanoid" id="A0A3N0UZP1"/>
<organism evidence="1 2">
    <name type="scientific">Stagnimonas aquatica</name>
    <dbReference type="NCBI Taxonomy" id="2689987"/>
    <lineage>
        <taxon>Bacteria</taxon>
        <taxon>Pseudomonadati</taxon>
        <taxon>Pseudomonadota</taxon>
        <taxon>Gammaproteobacteria</taxon>
        <taxon>Nevskiales</taxon>
        <taxon>Nevskiaceae</taxon>
        <taxon>Stagnimonas</taxon>
    </lineage>
</organism>
<gene>
    <name evidence="1" type="ORF">ED208_16330</name>
</gene>
<accession>A0A3N0UZP1</accession>